<proteinExistence type="predicted"/>
<dbReference type="InterPro" id="IPR051170">
    <property type="entry name" value="Neural/epithelial_adhesion"/>
</dbReference>
<comment type="caution">
    <text evidence="7">The sequence shown here is derived from an EMBL/GenBank/DDBJ whole genome shotgun (WGS) entry which is preliminary data.</text>
</comment>
<keyword evidence="8" id="KW-1185">Reference proteome</keyword>
<feature type="domain" description="Ig-like" evidence="5">
    <location>
        <begin position="32"/>
        <end position="114"/>
    </location>
</feature>
<keyword evidence="1" id="KW-0732">Signal</keyword>
<dbReference type="Proteomes" id="UP001168528">
    <property type="component" value="Unassembled WGS sequence"/>
</dbReference>
<evidence type="ECO:0000256" key="4">
    <source>
        <dbReference type="ARBA" id="ARBA00023319"/>
    </source>
</evidence>
<dbReference type="Pfam" id="PF13927">
    <property type="entry name" value="Ig_3"/>
    <property type="match status" value="1"/>
</dbReference>
<dbReference type="SUPFAM" id="SSF48726">
    <property type="entry name" value="Immunoglobulin"/>
    <property type="match status" value="1"/>
</dbReference>
<sequence length="537" mass="57451">MIIDVGPDGNLYYFERSNNTLYKIIYTNNPAPAIVKQPASITVSAGQTASFSVTATGTAPLKYQWQKNGVSISGATAATYIIVSTTSSHAGSYRVVVSNTVGSVTSNVAQLTVTGYNNPPVAQIATPLENTLYRGGDTIRFSGSATDTEEGTLPASAFSWSASFHHDTHIHDGPPIATGVKSGYFVIPRTGEVSANVWYRLLLTVKDSKGLTSTKYRDVLPRKTTFSFTTQPAGLQITLDGQPVKTPASVIGVEGIKRAIGMMNGQILAGKTYDFAYWQHGGSATQTITTPISDATYTAVYKERTFNSLRLEAENATLSGLVVASSNSGYTGSGYVDYVHATGDYVEWTFNVPHTGSYTISFRYALANIARSLQITVNGTTAIAALSFPRTSTSSWSTWSNVNITTNLTIGTNKIRATAIGSSGPNMDHIVVSRNTSATSLARSGMDIIENIESYLIVRPNPARNYITLDVPAEDGEALTVYLVNIQGKVVSTHTFEGTGNGMDAFIINLKNLSSGPYIIRLVKGKAITSKLILVEN</sequence>
<organism evidence="7 8">
    <name type="scientific">Rhodocytophaga aerolata</name>
    <dbReference type="NCBI Taxonomy" id="455078"/>
    <lineage>
        <taxon>Bacteria</taxon>
        <taxon>Pseudomonadati</taxon>
        <taxon>Bacteroidota</taxon>
        <taxon>Cytophagia</taxon>
        <taxon>Cytophagales</taxon>
        <taxon>Rhodocytophagaceae</taxon>
        <taxon>Rhodocytophaga</taxon>
    </lineage>
</organism>
<dbReference type="SMART" id="SM00606">
    <property type="entry name" value="CBD_IV"/>
    <property type="match status" value="1"/>
</dbReference>
<evidence type="ECO:0000313" key="8">
    <source>
        <dbReference type="Proteomes" id="UP001168528"/>
    </source>
</evidence>
<dbReference type="InterPro" id="IPR026444">
    <property type="entry name" value="Secre_tail"/>
</dbReference>
<dbReference type="PANTHER" id="PTHR12231">
    <property type="entry name" value="CTX-RELATED TYPE I TRANSMEMBRANE PROTEIN"/>
    <property type="match status" value="1"/>
</dbReference>
<evidence type="ECO:0000256" key="3">
    <source>
        <dbReference type="ARBA" id="ARBA00023157"/>
    </source>
</evidence>
<gene>
    <name evidence="7" type="ORF">Q0590_33480</name>
</gene>
<accession>A0ABT8RGX3</accession>
<keyword evidence="4" id="KW-0393">Immunoglobulin domain</keyword>
<dbReference type="Pfam" id="PF16990">
    <property type="entry name" value="CBM_35"/>
    <property type="match status" value="1"/>
</dbReference>
<dbReference type="InterPro" id="IPR003599">
    <property type="entry name" value="Ig_sub"/>
</dbReference>
<dbReference type="Pfam" id="PF18962">
    <property type="entry name" value="Por_Secre_tail"/>
    <property type="match status" value="1"/>
</dbReference>
<protein>
    <submittedName>
        <fullName evidence="7">CBM35 domain-containing protein</fullName>
    </submittedName>
</protein>
<dbReference type="NCBIfam" id="TIGR04183">
    <property type="entry name" value="Por_Secre_tail"/>
    <property type="match status" value="1"/>
</dbReference>
<dbReference type="PROSITE" id="PS51175">
    <property type="entry name" value="CBM6"/>
    <property type="match status" value="1"/>
</dbReference>
<dbReference type="Gene3D" id="2.60.40.10">
    <property type="entry name" value="Immunoglobulins"/>
    <property type="match status" value="2"/>
</dbReference>
<evidence type="ECO:0000313" key="7">
    <source>
        <dbReference type="EMBL" id="MDO1451234.1"/>
    </source>
</evidence>
<dbReference type="InterPro" id="IPR005084">
    <property type="entry name" value="CBM6"/>
</dbReference>
<dbReference type="InterPro" id="IPR007110">
    <property type="entry name" value="Ig-like_dom"/>
</dbReference>
<dbReference type="InterPro" id="IPR006584">
    <property type="entry name" value="Cellulose-bd_IV"/>
</dbReference>
<evidence type="ECO:0000256" key="1">
    <source>
        <dbReference type="ARBA" id="ARBA00022729"/>
    </source>
</evidence>
<feature type="domain" description="CBM6" evidence="6">
    <location>
        <begin position="309"/>
        <end position="433"/>
    </location>
</feature>
<dbReference type="SUPFAM" id="SSF49785">
    <property type="entry name" value="Galactose-binding domain-like"/>
    <property type="match status" value="1"/>
</dbReference>
<dbReference type="InterPro" id="IPR013783">
    <property type="entry name" value="Ig-like_fold"/>
</dbReference>
<dbReference type="InterPro" id="IPR008979">
    <property type="entry name" value="Galactose-bd-like_sf"/>
</dbReference>
<dbReference type="SMART" id="SM00409">
    <property type="entry name" value="IG"/>
    <property type="match status" value="1"/>
</dbReference>
<evidence type="ECO:0000256" key="2">
    <source>
        <dbReference type="ARBA" id="ARBA00022737"/>
    </source>
</evidence>
<evidence type="ECO:0000259" key="6">
    <source>
        <dbReference type="PROSITE" id="PS51175"/>
    </source>
</evidence>
<keyword evidence="2" id="KW-0677">Repeat</keyword>
<dbReference type="RefSeq" id="WP_302042034.1">
    <property type="nucleotide sequence ID" value="NZ_JAUKPO010000048.1"/>
</dbReference>
<dbReference type="Gene3D" id="2.60.120.260">
    <property type="entry name" value="Galactose-binding domain-like"/>
    <property type="match status" value="1"/>
</dbReference>
<dbReference type="EMBL" id="JAUKPO010000048">
    <property type="protein sequence ID" value="MDO1451234.1"/>
    <property type="molecule type" value="Genomic_DNA"/>
</dbReference>
<dbReference type="PANTHER" id="PTHR12231:SF253">
    <property type="entry name" value="DPR-INTERACTING PROTEIN ETA, ISOFORM B-RELATED"/>
    <property type="match status" value="1"/>
</dbReference>
<keyword evidence="3" id="KW-1015">Disulfide bond</keyword>
<dbReference type="InterPro" id="IPR036179">
    <property type="entry name" value="Ig-like_dom_sf"/>
</dbReference>
<dbReference type="PROSITE" id="PS50835">
    <property type="entry name" value="IG_LIKE"/>
    <property type="match status" value="1"/>
</dbReference>
<reference evidence="7" key="1">
    <citation type="submission" date="2023-07" db="EMBL/GenBank/DDBJ databases">
        <title>The genome sequence of Rhodocytophaga aerolata KACC 12507.</title>
        <authorList>
            <person name="Zhang X."/>
        </authorList>
    </citation>
    <scope>NUCLEOTIDE SEQUENCE</scope>
    <source>
        <strain evidence="7">KACC 12507</strain>
    </source>
</reference>
<evidence type="ECO:0000259" key="5">
    <source>
        <dbReference type="PROSITE" id="PS50835"/>
    </source>
</evidence>
<name>A0ABT8RGX3_9BACT</name>